<keyword evidence="8" id="KW-0812">Transmembrane</keyword>
<keyword evidence="9" id="KW-1133">Transmembrane helix</keyword>
<dbReference type="PANTHER" id="PTHR11048:SF28">
    <property type="entry name" value="4-HYDROXYBENZOATE POLYPRENYLTRANSFERASE, MITOCHONDRIAL"/>
    <property type="match status" value="1"/>
</dbReference>
<evidence type="ECO:0000256" key="3">
    <source>
        <dbReference type="ARBA" id="ARBA00005985"/>
    </source>
</evidence>
<organism evidence="12 13">
    <name type="scientific">Helicobacter heilmannii</name>
    <dbReference type="NCBI Taxonomy" id="35817"/>
    <lineage>
        <taxon>Bacteria</taxon>
        <taxon>Pseudomonadati</taxon>
        <taxon>Campylobacterota</taxon>
        <taxon>Epsilonproteobacteria</taxon>
        <taxon>Campylobacterales</taxon>
        <taxon>Helicobacteraceae</taxon>
        <taxon>Helicobacter</taxon>
    </lineage>
</organism>
<dbReference type="GO" id="GO:0005886">
    <property type="term" value="C:plasma membrane"/>
    <property type="evidence" value="ECO:0007669"/>
    <property type="project" value="TreeGrafter"/>
</dbReference>
<dbReference type="NCBIfam" id="NF009515">
    <property type="entry name" value="PRK12874.1"/>
    <property type="match status" value="1"/>
</dbReference>
<dbReference type="EMBL" id="CDMK01000002">
    <property type="protein sequence ID" value="CRI34601.1"/>
    <property type="molecule type" value="Genomic_DNA"/>
</dbReference>
<keyword evidence="6 12" id="KW-0808">Transferase</keyword>
<dbReference type="AlphaFoldDB" id="A0A0K2Y602"/>
<accession>A0A0K2Y602</accession>
<keyword evidence="7" id="KW-0831">Ubiquinone biosynthesis</keyword>
<dbReference type="PANTHER" id="PTHR11048">
    <property type="entry name" value="PRENYLTRANSFERASES"/>
    <property type="match status" value="1"/>
</dbReference>
<evidence type="ECO:0000256" key="1">
    <source>
        <dbReference type="ARBA" id="ARBA00001946"/>
    </source>
</evidence>
<evidence type="ECO:0000313" key="12">
    <source>
        <dbReference type="EMBL" id="CRI34601.1"/>
    </source>
</evidence>
<reference evidence="13" key="1">
    <citation type="submission" date="2014-12" db="EMBL/GenBank/DDBJ databases">
        <authorList>
            <person name="Smet A."/>
        </authorList>
    </citation>
    <scope>NUCLEOTIDE SEQUENCE [LARGE SCALE GENOMIC DNA]</scope>
</reference>
<evidence type="ECO:0000313" key="13">
    <source>
        <dbReference type="Proteomes" id="UP000046090"/>
    </source>
</evidence>
<evidence type="ECO:0000256" key="9">
    <source>
        <dbReference type="ARBA" id="ARBA00022989"/>
    </source>
</evidence>
<dbReference type="NCBIfam" id="TIGR01475">
    <property type="entry name" value="ubiA_other"/>
    <property type="match status" value="1"/>
</dbReference>
<sequence length="290" mass="31971">MLEKLKLLGYLVAIEHTIFSGMFILIALVVAGLQARLGLLESVQTLFLCALALLSARNFAMGFNRLADRKFDIKNERTKNRPSVDGRISLPTLQVFCVANALGFVGVSYVINALAFKLSLPFLAILAGYSYMKRFSYLAHLVLGVCLGLAPIAGVVAVLGTIPLWSLWLALGVAFWVAGFDLLYSLQDIEFDRKEGLYSVPAIFGAQATLWVSRVCHILAVLFWALFAKSAHLGSVAWLGVGVCLMILIYEQWLVLKDFRNIPKAFFVTNGYLGVVFLGFILVDRGLAWI</sequence>
<keyword evidence="4" id="KW-1003">Cell membrane</keyword>
<evidence type="ECO:0000256" key="5">
    <source>
        <dbReference type="ARBA" id="ARBA00022519"/>
    </source>
</evidence>
<dbReference type="FunFam" id="1.20.120.1780:FF:000001">
    <property type="entry name" value="4-hydroxybenzoate octaprenyltransferase"/>
    <property type="match status" value="1"/>
</dbReference>
<evidence type="ECO:0000256" key="8">
    <source>
        <dbReference type="ARBA" id="ARBA00022692"/>
    </source>
</evidence>
<keyword evidence="5" id="KW-0997">Cell inner membrane</keyword>
<evidence type="ECO:0000256" key="10">
    <source>
        <dbReference type="ARBA" id="ARBA00023136"/>
    </source>
</evidence>
<comment type="cofactor">
    <cofactor evidence="1">
        <name>Mg(2+)</name>
        <dbReference type="ChEBI" id="CHEBI:18420"/>
    </cofactor>
</comment>
<proteinExistence type="inferred from homology"/>
<dbReference type="GO" id="GO:0006744">
    <property type="term" value="P:ubiquinone biosynthetic process"/>
    <property type="evidence" value="ECO:0007669"/>
    <property type="project" value="UniProtKB-KW"/>
</dbReference>
<keyword evidence="10" id="KW-0472">Membrane</keyword>
<dbReference type="InterPro" id="IPR006371">
    <property type="entry name" value="Polyprenyltransferase_UbiA-li"/>
</dbReference>
<evidence type="ECO:0000256" key="7">
    <source>
        <dbReference type="ARBA" id="ARBA00022688"/>
    </source>
</evidence>
<dbReference type="Gene3D" id="1.10.357.140">
    <property type="entry name" value="UbiA prenyltransferase"/>
    <property type="match status" value="1"/>
</dbReference>
<protein>
    <recommendedName>
        <fullName evidence="11">4-hydroxybenzoate polyprenyltransferase</fullName>
        <ecNumber evidence="11">2.5.1.39</ecNumber>
    </recommendedName>
</protein>
<dbReference type="Proteomes" id="UP000046090">
    <property type="component" value="Unassembled WGS sequence"/>
</dbReference>
<dbReference type="Gene3D" id="1.20.120.1780">
    <property type="entry name" value="UbiA prenyltransferase"/>
    <property type="match status" value="1"/>
</dbReference>
<comment type="subcellular location">
    <subcellularLocation>
        <location evidence="2">Membrane</location>
        <topology evidence="2">Multi-pass membrane protein</topology>
    </subcellularLocation>
</comment>
<dbReference type="InterPro" id="IPR044878">
    <property type="entry name" value="UbiA_sf"/>
</dbReference>
<dbReference type="InterPro" id="IPR039653">
    <property type="entry name" value="Prenyltransferase"/>
</dbReference>
<keyword evidence="13" id="KW-1185">Reference proteome</keyword>
<name>A0A0K2Y602_HELHE</name>
<dbReference type="GeneID" id="76197133"/>
<evidence type="ECO:0000256" key="4">
    <source>
        <dbReference type="ARBA" id="ARBA00022475"/>
    </source>
</evidence>
<comment type="similarity">
    <text evidence="3">Belongs to the UbiA prenyltransferase family.</text>
</comment>
<dbReference type="CDD" id="cd13959">
    <property type="entry name" value="PT_UbiA_COQ2"/>
    <property type="match status" value="1"/>
</dbReference>
<evidence type="ECO:0000256" key="2">
    <source>
        <dbReference type="ARBA" id="ARBA00004141"/>
    </source>
</evidence>
<evidence type="ECO:0000256" key="6">
    <source>
        <dbReference type="ARBA" id="ARBA00022679"/>
    </source>
</evidence>
<dbReference type="FunFam" id="1.10.357.140:FF:000008">
    <property type="entry name" value="4-hydroxybenzoate octaprenyltransferase"/>
    <property type="match status" value="1"/>
</dbReference>
<dbReference type="GO" id="GO:0008412">
    <property type="term" value="F:4-hydroxybenzoate polyprenyltransferase activity"/>
    <property type="evidence" value="ECO:0007669"/>
    <property type="project" value="UniProtKB-EC"/>
</dbReference>
<gene>
    <name evidence="12" type="ORF">HHE01_04020</name>
</gene>
<dbReference type="Pfam" id="PF01040">
    <property type="entry name" value="UbiA"/>
    <property type="match status" value="1"/>
</dbReference>
<dbReference type="NCBIfam" id="NF041585">
    <property type="entry name" value="MqnP_Cj_Hp"/>
    <property type="match status" value="1"/>
</dbReference>
<dbReference type="EC" id="2.5.1.39" evidence="11"/>
<evidence type="ECO:0000256" key="11">
    <source>
        <dbReference type="ARBA" id="ARBA00034524"/>
    </source>
</evidence>
<dbReference type="InterPro" id="IPR000537">
    <property type="entry name" value="UbiA_prenyltransferase"/>
</dbReference>
<dbReference type="RefSeq" id="WP_015106820.1">
    <property type="nucleotide sequence ID" value="NZ_AP026684.1"/>
</dbReference>